<comment type="caution">
    <text evidence="1">The sequence shown here is derived from an EMBL/GenBank/DDBJ whole genome shotgun (WGS) entry which is preliminary data.</text>
</comment>
<reference evidence="1 2" key="1">
    <citation type="submission" date="2019-10" db="EMBL/GenBank/DDBJ databases">
        <title>Genome sequence of Azospirillum melinis.</title>
        <authorList>
            <person name="Ambrosini A."/>
            <person name="Sant'Anna F.H."/>
            <person name="Cassan F.D."/>
            <person name="Souza E.M."/>
            <person name="Passaglia L.M.P."/>
        </authorList>
    </citation>
    <scope>NUCLEOTIDE SEQUENCE [LARGE SCALE GENOMIC DNA]</scope>
    <source>
        <strain evidence="1 2">TMCY0552</strain>
    </source>
</reference>
<organism evidence="1 2">
    <name type="scientific">Azospirillum melinis</name>
    <dbReference type="NCBI Taxonomy" id="328839"/>
    <lineage>
        <taxon>Bacteria</taxon>
        <taxon>Pseudomonadati</taxon>
        <taxon>Pseudomonadota</taxon>
        <taxon>Alphaproteobacteria</taxon>
        <taxon>Rhodospirillales</taxon>
        <taxon>Azospirillaceae</taxon>
        <taxon>Azospirillum</taxon>
    </lineage>
</organism>
<keyword evidence="2" id="KW-1185">Reference proteome</keyword>
<proteinExistence type="predicted"/>
<sequence>MNADTALTIMEALDQAEALLNRVHLRDGYAGRDTLARNRELLNAARHRLEQVHSIEEMGVFEGFGRSPALA</sequence>
<evidence type="ECO:0000313" key="1">
    <source>
        <dbReference type="EMBL" id="NUB00778.1"/>
    </source>
</evidence>
<dbReference type="EMBL" id="WHOS01000019">
    <property type="protein sequence ID" value="NUB00778.1"/>
    <property type="molecule type" value="Genomic_DNA"/>
</dbReference>
<accession>A0ABX2KDM0</accession>
<name>A0ABX2KDM0_9PROT</name>
<evidence type="ECO:0000313" key="2">
    <source>
        <dbReference type="Proteomes" id="UP000605086"/>
    </source>
</evidence>
<protein>
    <submittedName>
        <fullName evidence="1">Uncharacterized protein</fullName>
    </submittedName>
</protein>
<gene>
    <name evidence="1" type="ORF">GBZ48_15970</name>
</gene>
<dbReference type="RefSeq" id="WP_174471923.1">
    <property type="nucleotide sequence ID" value="NZ_JAGINN010000001.1"/>
</dbReference>
<dbReference type="Proteomes" id="UP000605086">
    <property type="component" value="Unassembled WGS sequence"/>
</dbReference>